<reference evidence="8" key="1">
    <citation type="submission" date="2022-01" db="EMBL/GenBank/DDBJ databases">
        <title>Paenibacillus spongiae sp. nov., isolated from marine sponge.</title>
        <authorList>
            <person name="Li Z."/>
            <person name="Zhang M."/>
        </authorList>
    </citation>
    <scope>NUCLEOTIDE SEQUENCE</scope>
    <source>
        <strain evidence="8">PHS-Z3</strain>
    </source>
</reference>
<feature type="region of interest" description="Disordered" evidence="6">
    <location>
        <begin position="27"/>
        <end position="70"/>
    </location>
</feature>
<proteinExistence type="predicted"/>
<organism evidence="8 9">
    <name type="scientific">Paenibacillus spongiae</name>
    <dbReference type="NCBI Taxonomy" id="2909671"/>
    <lineage>
        <taxon>Bacteria</taxon>
        <taxon>Bacillati</taxon>
        <taxon>Bacillota</taxon>
        <taxon>Bacilli</taxon>
        <taxon>Bacillales</taxon>
        <taxon>Paenibacillaceae</taxon>
        <taxon>Paenibacillus</taxon>
    </lineage>
</organism>
<evidence type="ECO:0000256" key="2">
    <source>
        <dbReference type="ARBA" id="ARBA00022729"/>
    </source>
</evidence>
<evidence type="ECO:0000256" key="4">
    <source>
        <dbReference type="ARBA" id="ARBA00023139"/>
    </source>
</evidence>
<evidence type="ECO:0000256" key="5">
    <source>
        <dbReference type="ARBA" id="ARBA00023288"/>
    </source>
</evidence>
<name>A0ABY5S8M8_9BACL</name>
<evidence type="ECO:0000256" key="6">
    <source>
        <dbReference type="SAM" id="MobiDB-lite"/>
    </source>
</evidence>
<keyword evidence="9" id="KW-1185">Reference proteome</keyword>
<gene>
    <name evidence="8" type="ORF">L1F29_27590</name>
</gene>
<dbReference type="InterPro" id="IPR050490">
    <property type="entry name" value="Bact_solute-bd_prot1"/>
</dbReference>
<evidence type="ECO:0000313" key="9">
    <source>
        <dbReference type="Proteomes" id="UP001057877"/>
    </source>
</evidence>
<feature type="signal peptide" evidence="7">
    <location>
        <begin position="1"/>
        <end position="23"/>
    </location>
</feature>
<keyword evidence="1" id="KW-1003">Cell membrane</keyword>
<dbReference type="PANTHER" id="PTHR43649">
    <property type="entry name" value="ARABINOSE-BINDING PROTEIN-RELATED"/>
    <property type="match status" value="1"/>
</dbReference>
<dbReference type="Proteomes" id="UP001057877">
    <property type="component" value="Chromosome"/>
</dbReference>
<feature type="compositionally biased region" description="Polar residues" evidence="6">
    <location>
        <begin position="27"/>
        <end position="39"/>
    </location>
</feature>
<sequence>MKAWRSKSFILLLVLAFVLSACSSGTKNAPAGTNGQTDPGANKEGNNAGSNSGNNVQGNDGAANNGSVDAPAVQFTDTDMSGSITFWTFSPEIHKEIAASFNKVYPKIKVNVVGLGWEVHDKLQTTLAAGKGAPDIAQVEQGQFPRYIKGDVLEDLLEAPYEAGKYKEDTTDYNWFRWMNQDNTKLLGIPWDVTPGVYYYRADIFEELGLPSEPEELGEYIADADNWITVVETLTSNGKFGMEWRDGPVHWAGDAVGYFDKDFNWLRNTEELVKILDVTKRQNQLKIAPHMGFGDEKGKALVKSGKLVGLVLGSWGAREIAKVFPDQKGKWRATSVPMGIYYGGGGSTFVIPKQAPDENKLAAWKFLEWMQFSEDAWKIFVKWSVQPGWKSIAEASWYQELTNEYLGGQADFALYSQLAEKLQPLKKTELDGKAWDIWLKGVLEALDKNVDSKTEINKIEDNIKRQLGPEIDKLKKAYNIE</sequence>
<evidence type="ECO:0000313" key="8">
    <source>
        <dbReference type="EMBL" id="UVI29155.1"/>
    </source>
</evidence>
<keyword evidence="2 7" id="KW-0732">Signal</keyword>
<protein>
    <submittedName>
        <fullName evidence="8">Extracellular solute-binding protein</fullName>
    </submittedName>
</protein>
<dbReference type="Pfam" id="PF01547">
    <property type="entry name" value="SBP_bac_1"/>
    <property type="match status" value="1"/>
</dbReference>
<dbReference type="PROSITE" id="PS51257">
    <property type="entry name" value="PROKAR_LIPOPROTEIN"/>
    <property type="match status" value="1"/>
</dbReference>
<feature type="chain" id="PRO_5046682796" evidence="7">
    <location>
        <begin position="24"/>
        <end position="481"/>
    </location>
</feature>
<feature type="compositionally biased region" description="Low complexity" evidence="6">
    <location>
        <begin position="40"/>
        <end position="61"/>
    </location>
</feature>
<keyword evidence="4" id="KW-0564">Palmitate</keyword>
<evidence type="ECO:0000256" key="3">
    <source>
        <dbReference type="ARBA" id="ARBA00023136"/>
    </source>
</evidence>
<accession>A0ABY5S8M8</accession>
<keyword evidence="5" id="KW-0449">Lipoprotein</keyword>
<evidence type="ECO:0000256" key="1">
    <source>
        <dbReference type="ARBA" id="ARBA00022475"/>
    </source>
</evidence>
<dbReference type="SUPFAM" id="SSF53850">
    <property type="entry name" value="Periplasmic binding protein-like II"/>
    <property type="match status" value="1"/>
</dbReference>
<keyword evidence="3" id="KW-0472">Membrane</keyword>
<evidence type="ECO:0000256" key="7">
    <source>
        <dbReference type="SAM" id="SignalP"/>
    </source>
</evidence>
<dbReference type="PANTHER" id="PTHR43649:SF33">
    <property type="entry name" value="POLYGALACTURONAN_RHAMNOGALACTURONAN-BINDING PROTEIN YTCQ"/>
    <property type="match status" value="1"/>
</dbReference>
<dbReference type="Gene3D" id="3.40.190.10">
    <property type="entry name" value="Periplasmic binding protein-like II"/>
    <property type="match status" value="1"/>
</dbReference>
<dbReference type="EMBL" id="CP091430">
    <property type="protein sequence ID" value="UVI29155.1"/>
    <property type="molecule type" value="Genomic_DNA"/>
</dbReference>
<dbReference type="InterPro" id="IPR006059">
    <property type="entry name" value="SBP"/>
</dbReference>
<dbReference type="RefSeq" id="WP_258385244.1">
    <property type="nucleotide sequence ID" value="NZ_CP091430.1"/>
</dbReference>